<dbReference type="InterPro" id="IPR001173">
    <property type="entry name" value="Glyco_trans_2-like"/>
</dbReference>
<organism evidence="2 3">
    <name type="scientific">Parasutterella secunda</name>
    <dbReference type="NCBI Taxonomy" id="626947"/>
    <lineage>
        <taxon>Bacteria</taxon>
        <taxon>Pseudomonadati</taxon>
        <taxon>Pseudomonadota</taxon>
        <taxon>Betaproteobacteria</taxon>
        <taxon>Burkholderiales</taxon>
        <taxon>Sutterellaceae</taxon>
        <taxon>Parasutterella</taxon>
    </lineage>
</organism>
<evidence type="ECO:0000313" key="2">
    <source>
        <dbReference type="EMBL" id="MBM6928975.1"/>
    </source>
</evidence>
<protein>
    <submittedName>
        <fullName evidence="2">Glycosyltransferase</fullName>
    </submittedName>
</protein>
<evidence type="ECO:0000259" key="1">
    <source>
        <dbReference type="Pfam" id="PF00535"/>
    </source>
</evidence>
<dbReference type="InterPro" id="IPR050834">
    <property type="entry name" value="Glycosyltransf_2"/>
</dbReference>
<keyword evidence="3" id="KW-1185">Reference proteome</keyword>
<dbReference type="EMBL" id="JACJKX010000012">
    <property type="protein sequence ID" value="MBM6928975.1"/>
    <property type="molecule type" value="Genomic_DNA"/>
</dbReference>
<dbReference type="RefSeq" id="WP_205050565.1">
    <property type="nucleotide sequence ID" value="NZ_JACJKX010000012.1"/>
</dbReference>
<dbReference type="Gene3D" id="3.90.550.10">
    <property type="entry name" value="Spore Coat Polysaccharide Biosynthesis Protein SpsA, Chain A"/>
    <property type="match status" value="1"/>
</dbReference>
<dbReference type="PANTHER" id="PTHR43685:SF2">
    <property type="entry name" value="GLYCOSYLTRANSFERASE 2-LIKE DOMAIN-CONTAINING PROTEIN"/>
    <property type="match status" value="1"/>
</dbReference>
<accession>A0ABS2GT26</accession>
<feature type="domain" description="Glycosyltransferase 2-like" evidence="1">
    <location>
        <begin position="11"/>
        <end position="119"/>
    </location>
</feature>
<gene>
    <name evidence="2" type="ORF">H5985_06815</name>
</gene>
<evidence type="ECO:0000313" key="3">
    <source>
        <dbReference type="Proteomes" id="UP000777002"/>
    </source>
</evidence>
<dbReference type="PANTHER" id="PTHR43685">
    <property type="entry name" value="GLYCOSYLTRANSFERASE"/>
    <property type="match status" value="1"/>
</dbReference>
<proteinExistence type="predicted"/>
<dbReference type="InterPro" id="IPR029044">
    <property type="entry name" value="Nucleotide-diphossugar_trans"/>
</dbReference>
<comment type="caution">
    <text evidence="2">The sequence shown here is derived from an EMBL/GenBank/DDBJ whole genome shotgun (WGS) entry which is preliminary data.</text>
</comment>
<dbReference type="SUPFAM" id="SSF53448">
    <property type="entry name" value="Nucleotide-diphospho-sugar transferases"/>
    <property type="match status" value="1"/>
</dbReference>
<name>A0ABS2GT26_9BURK</name>
<sequence>MLPTNKGGFTLVLVTHNRSTLLKKCLKSILENENINFLRLLYIVDNNSSDDTKELVLSYSKRYSQIKYIHLNENLGGAGGFEFGLKMARKEGGEWFGLLDDDIVLDAHCLSSLFRLTEQFQCMSAVRENLDGSLAEYSALKFDFSNPFRLNIKVTSIAKEYKNRDVMPETIEIHGAAFEGLFLNKSVIDKVGYPHKEFFIFGDDSDYCIRIRKNNFTIRAIRDAKIIRQLEYHPRQENNVKRYFRWRNFFVLHFLYGENIFVRCKPYLFSFVLVIANLFNKNKIPAYRLLSDARKIYHILKIK</sequence>
<dbReference type="Pfam" id="PF00535">
    <property type="entry name" value="Glycos_transf_2"/>
    <property type="match status" value="1"/>
</dbReference>
<dbReference type="Proteomes" id="UP000777002">
    <property type="component" value="Unassembled WGS sequence"/>
</dbReference>
<reference evidence="2 3" key="1">
    <citation type="journal article" date="2021" name="Sci. Rep.">
        <title>The distribution of antibiotic resistance genes in chicken gut microbiota commensals.</title>
        <authorList>
            <person name="Juricova H."/>
            <person name="Matiasovicova J."/>
            <person name="Kubasova T."/>
            <person name="Cejkova D."/>
            <person name="Rychlik I."/>
        </authorList>
    </citation>
    <scope>NUCLEOTIDE SEQUENCE [LARGE SCALE GENOMIC DNA]</scope>
    <source>
        <strain evidence="2 3">An562</strain>
    </source>
</reference>